<proteinExistence type="predicted"/>
<dbReference type="RefSeq" id="WP_274925175.1">
    <property type="nucleotide sequence ID" value="NZ_JAKELO010000002.1"/>
</dbReference>
<sequence length="246" mass="28718">MKDKKWLIGIAATLIFASAMLYFVHFLLFHDLHHIGVFGLHELAFLPIEVLIVTLVIHRLLEERERKQKLEKMNMVIGTFFSRVGTTLITCFASHDPNIESIRSELVVTDAWNEENFSAVLARMKTYQYDIDTCTIDLERLRAFLLDREDFLIRMLENPVLLEHEEFTELLRATFHLTEELSRRGAIVECPLSDVSHLGGDVKRVYGLLIHEWISYMHYLKRNYPYLFSLALRTNPFDPDSSVMVT</sequence>
<reference evidence="2" key="1">
    <citation type="submission" date="2022-01" db="EMBL/GenBank/DDBJ databases">
        <title>Draft genome of Methanogenium marinum DSM 15558.</title>
        <authorList>
            <person name="Chen S.-C."/>
            <person name="You Y.-T."/>
        </authorList>
    </citation>
    <scope>NUCLEOTIDE SEQUENCE</scope>
    <source>
        <strain evidence="2">DSM 15558</strain>
    </source>
</reference>
<dbReference type="AlphaFoldDB" id="A0A9Q4KVR0"/>
<keyword evidence="1" id="KW-0472">Membrane</keyword>
<gene>
    <name evidence="2" type="ORF">L0665_08020</name>
</gene>
<keyword evidence="1" id="KW-0812">Transmembrane</keyword>
<protein>
    <submittedName>
        <fullName evidence="2">Uncharacterized protein</fullName>
    </submittedName>
</protein>
<keyword evidence="1" id="KW-1133">Transmembrane helix</keyword>
<evidence type="ECO:0000313" key="2">
    <source>
        <dbReference type="EMBL" id="MDE4908550.1"/>
    </source>
</evidence>
<evidence type="ECO:0000256" key="1">
    <source>
        <dbReference type="SAM" id="Phobius"/>
    </source>
</evidence>
<name>A0A9Q4KVR0_9EURY</name>
<feature type="transmembrane region" description="Helical" evidence="1">
    <location>
        <begin position="7"/>
        <end position="29"/>
    </location>
</feature>
<feature type="transmembrane region" description="Helical" evidence="1">
    <location>
        <begin position="35"/>
        <end position="61"/>
    </location>
</feature>
<keyword evidence="3" id="KW-1185">Reference proteome</keyword>
<dbReference type="Proteomes" id="UP001143747">
    <property type="component" value="Unassembled WGS sequence"/>
</dbReference>
<organism evidence="2 3">
    <name type="scientific">Methanogenium marinum</name>
    <dbReference type="NCBI Taxonomy" id="348610"/>
    <lineage>
        <taxon>Archaea</taxon>
        <taxon>Methanobacteriati</taxon>
        <taxon>Methanobacteriota</taxon>
        <taxon>Stenosarchaea group</taxon>
        <taxon>Methanomicrobia</taxon>
        <taxon>Methanomicrobiales</taxon>
        <taxon>Methanomicrobiaceae</taxon>
        <taxon>Methanogenium</taxon>
    </lineage>
</organism>
<evidence type="ECO:0000313" key="3">
    <source>
        <dbReference type="Proteomes" id="UP001143747"/>
    </source>
</evidence>
<dbReference type="EMBL" id="JAKELO010000002">
    <property type="protein sequence ID" value="MDE4908550.1"/>
    <property type="molecule type" value="Genomic_DNA"/>
</dbReference>
<accession>A0A9Q4KVR0</accession>
<comment type="caution">
    <text evidence="2">The sequence shown here is derived from an EMBL/GenBank/DDBJ whole genome shotgun (WGS) entry which is preliminary data.</text>
</comment>